<evidence type="ECO:0000313" key="2">
    <source>
        <dbReference type="EMBL" id="RJY10763.1"/>
    </source>
</evidence>
<gene>
    <name evidence="2" type="ORF">D5R81_13985</name>
    <name evidence="1" type="ORF">D5R81_17830</name>
</gene>
<sequence>MDTSPSTTAAPKAVTTPDKKSAVLFPTFLPNSDLSVKNFTPTLTPPATALVTATPVSPAGPVPKKSKIGIALVPLSITAIV</sequence>
<organism evidence="2 3">
    <name type="scientific">Parashewanella spongiae</name>
    <dbReference type="NCBI Taxonomy" id="342950"/>
    <lineage>
        <taxon>Bacteria</taxon>
        <taxon>Pseudomonadati</taxon>
        <taxon>Pseudomonadota</taxon>
        <taxon>Gammaproteobacteria</taxon>
        <taxon>Alteromonadales</taxon>
        <taxon>Shewanellaceae</taxon>
        <taxon>Parashewanella</taxon>
    </lineage>
</organism>
<dbReference type="Proteomes" id="UP000273022">
    <property type="component" value="Unassembled WGS sequence"/>
</dbReference>
<protein>
    <submittedName>
        <fullName evidence="2">Uncharacterized protein</fullName>
    </submittedName>
</protein>
<comment type="caution">
    <text evidence="2">The sequence shown here is derived from an EMBL/GenBank/DDBJ whole genome shotgun (WGS) entry which is preliminary data.</text>
</comment>
<accession>A0A3A6T889</accession>
<evidence type="ECO:0000313" key="3">
    <source>
        <dbReference type="Proteomes" id="UP000273022"/>
    </source>
</evidence>
<dbReference type="RefSeq" id="WP_121854255.1">
    <property type="nucleotide sequence ID" value="NZ_CP037952.1"/>
</dbReference>
<proteinExistence type="predicted"/>
<name>A0A3A6T889_9GAMM</name>
<keyword evidence="3" id="KW-1185">Reference proteome</keyword>
<evidence type="ECO:0000313" key="1">
    <source>
        <dbReference type="EMBL" id="RJY06362.1"/>
    </source>
</evidence>
<dbReference type="AlphaFoldDB" id="A0A3A6T889"/>
<dbReference type="EMBL" id="QYYH01000165">
    <property type="protein sequence ID" value="RJY06362.1"/>
    <property type="molecule type" value="Genomic_DNA"/>
</dbReference>
<reference evidence="2 3" key="1">
    <citation type="submission" date="2018-09" db="EMBL/GenBank/DDBJ databases">
        <title>Phylogeny of the Shewanellaceae, and recommendation for two new genera, Pseudoshewanella and Parashewanella.</title>
        <authorList>
            <person name="Wang G."/>
        </authorList>
    </citation>
    <scope>NUCLEOTIDE SEQUENCE [LARGE SCALE GENOMIC DNA]</scope>
    <source>
        <strain evidence="2 3">KCTC 22492</strain>
    </source>
</reference>
<dbReference type="EMBL" id="QYYH01000094">
    <property type="protein sequence ID" value="RJY10763.1"/>
    <property type="molecule type" value="Genomic_DNA"/>
</dbReference>